<reference evidence="1" key="1">
    <citation type="submission" date="2020-10" db="EMBL/GenBank/DDBJ databases">
        <authorList>
            <person name="Castelo-Branco R."/>
            <person name="Eusebio N."/>
            <person name="Adriana R."/>
            <person name="Vieira A."/>
            <person name="Brugerolle De Fraissinette N."/>
            <person name="Rezende De Castro R."/>
            <person name="Schneider M.P."/>
            <person name="Vasconcelos V."/>
            <person name="Leao P.N."/>
        </authorList>
    </citation>
    <scope>NUCLEOTIDE SEQUENCE</scope>
    <source>
        <strain evidence="1">LEGE 11467</strain>
    </source>
</reference>
<dbReference type="AlphaFoldDB" id="A0A928W040"/>
<sequence>MNSTQISPVLSKKNQLLLGKQCENRLLQYWSNPPRPIANVRVRQAA</sequence>
<dbReference type="EMBL" id="JADEXN010000435">
    <property type="protein sequence ID" value="MBE9042794.1"/>
    <property type="molecule type" value="Genomic_DNA"/>
</dbReference>
<dbReference type="RefSeq" id="WP_264322939.1">
    <property type="nucleotide sequence ID" value="NZ_JADEXN010000435.1"/>
</dbReference>
<keyword evidence="2" id="KW-1185">Reference proteome</keyword>
<proteinExistence type="predicted"/>
<gene>
    <name evidence="1" type="ORF">IQ235_18710</name>
</gene>
<comment type="caution">
    <text evidence="1">The sequence shown here is derived from an EMBL/GenBank/DDBJ whole genome shotgun (WGS) entry which is preliminary data.</text>
</comment>
<accession>A0A928W040</accession>
<dbReference type="Proteomes" id="UP000621799">
    <property type="component" value="Unassembled WGS sequence"/>
</dbReference>
<name>A0A928W040_9CYAN</name>
<evidence type="ECO:0000313" key="2">
    <source>
        <dbReference type="Proteomes" id="UP000621799"/>
    </source>
</evidence>
<organism evidence="1 2">
    <name type="scientific">Zarconia navalis LEGE 11467</name>
    <dbReference type="NCBI Taxonomy" id="1828826"/>
    <lineage>
        <taxon>Bacteria</taxon>
        <taxon>Bacillati</taxon>
        <taxon>Cyanobacteriota</taxon>
        <taxon>Cyanophyceae</taxon>
        <taxon>Oscillatoriophycideae</taxon>
        <taxon>Oscillatoriales</taxon>
        <taxon>Oscillatoriales incertae sedis</taxon>
        <taxon>Zarconia</taxon>
        <taxon>Zarconia navalis</taxon>
    </lineage>
</organism>
<evidence type="ECO:0000313" key="1">
    <source>
        <dbReference type="EMBL" id="MBE9042794.1"/>
    </source>
</evidence>
<protein>
    <submittedName>
        <fullName evidence="1">Uncharacterized protein</fullName>
    </submittedName>
</protein>